<accession>A0A0B7H3B1</accession>
<dbReference type="InterPro" id="IPR037066">
    <property type="entry name" value="Plug_dom_sf"/>
</dbReference>
<protein>
    <submittedName>
        <fullName evidence="14">SusC/RagA family TonB-linked outer membrane protein</fullName>
    </submittedName>
</protein>
<evidence type="ECO:0000256" key="10">
    <source>
        <dbReference type="ARBA" id="ARBA00023237"/>
    </source>
</evidence>
<evidence type="ECO:0000256" key="3">
    <source>
        <dbReference type="ARBA" id="ARBA00022452"/>
    </source>
</evidence>
<dbReference type="NCBIfam" id="TIGR04056">
    <property type="entry name" value="OMP_RagA_SusC"/>
    <property type="match status" value="1"/>
</dbReference>
<keyword evidence="12" id="KW-0732">Signal</keyword>
<dbReference type="InterPro" id="IPR036942">
    <property type="entry name" value="Beta-barrel_TonB_sf"/>
</dbReference>
<dbReference type="InterPro" id="IPR008969">
    <property type="entry name" value="CarboxyPept-like_regulatory"/>
</dbReference>
<dbReference type="Proteomes" id="UP000038055">
    <property type="component" value="Unassembled WGS sequence"/>
</dbReference>
<keyword evidence="7" id="KW-0406">Ion transport</keyword>
<dbReference type="GO" id="GO:0009279">
    <property type="term" value="C:cell outer membrane"/>
    <property type="evidence" value="ECO:0007669"/>
    <property type="project" value="UniProtKB-SubCell"/>
</dbReference>
<evidence type="ECO:0000256" key="12">
    <source>
        <dbReference type="SAM" id="SignalP"/>
    </source>
</evidence>
<dbReference type="InterPro" id="IPR023996">
    <property type="entry name" value="TonB-dep_OMP_SusC/RagA"/>
</dbReference>
<dbReference type="EMBL" id="CDOD01000002">
    <property type="protein sequence ID" value="CEN32422.1"/>
    <property type="molecule type" value="Genomic_DNA"/>
</dbReference>
<keyword evidence="15" id="KW-1185">Reference proteome</keyword>
<evidence type="ECO:0000313" key="15">
    <source>
        <dbReference type="Proteomes" id="UP000038055"/>
    </source>
</evidence>
<dbReference type="AlphaFoldDB" id="A0A0B7H3B1"/>
<keyword evidence="4" id="KW-0410">Iron transport</keyword>
<sequence>MKRKLLMMFVLVMGVFTHPLLAQTRTVMGTVTDEAGIPLSGVGIMIKNTTQGVITDFDGKYSIQAKQGDVLVFSYIGFSTQEKVVKSSSNSLTMNIVLKEDTQQLGEVVVTALGIKRSEKALGYALQEVDGSKLLESRDANVTNALSGKVSGLQIVKGAGGMAGSSKIILRGQNSLTGDNQPLVVIDGVPIDNKASGAADIWGNSGMDMGNGLQDINPEDIESVSVLKGASAAALYGSRAGNGVILITTKSGKQQQGLGITISSTIATEDIFVRPKLQNSFAQGRDEIYDPKTTLNWGPKIEGQIVTNWDNKQVKLDTYDNIGNFFRTGITSTQAITFQQQIEKTSVYASLNYMDNSSIVPETELNRTSATLRTTTNLGKSDRWKLDFKINYVNTVANNRPIQGLNQSNVYKTLNIFPQTLDIREFNPPIVNEKQVWYDTQTLPDDNPWWTLKYNRNNDVRNRYISFASLSYEFTNWLKGEVKGGMDYYNTKMFHRKHSGSLSVPKNGFYSEGSKEFIEKNLSFLFIAQKNDLLKDLSGSLTFGGNLMSQQTSEMSASSGDLLLPNIFSLNNGKEKPVVNSLLTERKMNSLYGSAQIGWKNSLYLDATFRNDWSSTMSVENRSYFYPSVSFSGVFSELLSLPEWITFAKLRASYAEVGNDLEPHMLYNSYSVSKDFWGTPTISTKEILYDSSVRSELVKSYEAGIDLRFFNNRLKLDAAVYQTNSTRQLLRLPMDETSGYKFRIINAGNIENKGIEVSLGVGILNNPKGLNWDTSVNFSKNKNKIIDLYTDVNSYDLLTVDEITVLAEKDKEYGAIYGSKIRRVNDVNSPHHGKMILNSEGLPQRDQVALHYLGHQQPDFMLGVSNSFSWKGFNLDFLVDARVGGKIFSMTRNLLTGYGMAAETALGGARKPFVVEGVIANATGGYDVNTKEVTPQRYWGALAQNNIGITEANIYDATSVRLRTLTLGYNINKKHLERMHIQSLKCSFTANNLWLIHTDIPGIDPESVSGTGTNVTALEFGAPPTTRSFTFNITIGL</sequence>
<dbReference type="PANTHER" id="PTHR32552:SF81">
    <property type="entry name" value="TONB-DEPENDENT OUTER MEMBRANE RECEPTOR"/>
    <property type="match status" value="1"/>
</dbReference>
<keyword evidence="8" id="KW-0798">TonB box</keyword>
<comment type="subcellular location">
    <subcellularLocation>
        <location evidence="1 11">Cell outer membrane</location>
        <topology evidence="1 11">Multi-pass membrane protein</topology>
    </subcellularLocation>
</comment>
<keyword evidence="3 11" id="KW-1134">Transmembrane beta strand</keyword>
<evidence type="ECO:0000256" key="1">
    <source>
        <dbReference type="ARBA" id="ARBA00004571"/>
    </source>
</evidence>
<dbReference type="eggNOG" id="COG4206">
    <property type="taxonomic scope" value="Bacteria"/>
</dbReference>
<dbReference type="Gene3D" id="2.40.170.20">
    <property type="entry name" value="TonB-dependent receptor, beta-barrel domain"/>
    <property type="match status" value="1"/>
</dbReference>
<dbReference type="PANTHER" id="PTHR32552">
    <property type="entry name" value="FERRICHROME IRON RECEPTOR-RELATED"/>
    <property type="match status" value="1"/>
</dbReference>
<evidence type="ECO:0000256" key="9">
    <source>
        <dbReference type="ARBA" id="ARBA00023136"/>
    </source>
</evidence>
<evidence type="ECO:0000256" key="2">
    <source>
        <dbReference type="ARBA" id="ARBA00022448"/>
    </source>
</evidence>
<dbReference type="Gene3D" id="2.60.40.1120">
    <property type="entry name" value="Carboxypeptidase-like, regulatory domain"/>
    <property type="match status" value="1"/>
</dbReference>
<dbReference type="RefSeq" id="WP_041989456.1">
    <property type="nucleotide sequence ID" value="NZ_CDOD01000002.1"/>
</dbReference>
<dbReference type="GO" id="GO:0006826">
    <property type="term" value="P:iron ion transport"/>
    <property type="evidence" value="ECO:0007669"/>
    <property type="project" value="UniProtKB-KW"/>
</dbReference>
<dbReference type="NCBIfam" id="TIGR04057">
    <property type="entry name" value="SusC_RagA_signa"/>
    <property type="match status" value="1"/>
</dbReference>
<feature type="signal peptide" evidence="12">
    <location>
        <begin position="1"/>
        <end position="22"/>
    </location>
</feature>
<dbReference type="InterPro" id="IPR023997">
    <property type="entry name" value="TonB-dep_OMP_SusC/RagA_CS"/>
</dbReference>
<organism evidence="14 15">
    <name type="scientific">Capnocytophaga cynodegmi</name>
    <dbReference type="NCBI Taxonomy" id="28189"/>
    <lineage>
        <taxon>Bacteria</taxon>
        <taxon>Pseudomonadati</taxon>
        <taxon>Bacteroidota</taxon>
        <taxon>Flavobacteriia</taxon>
        <taxon>Flavobacteriales</taxon>
        <taxon>Flavobacteriaceae</taxon>
        <taxon>Capnocytophaga</taxon>
    </lineage>
</organism>
<evidence type="ECO:0000256" key="6">
    <source>
        <dbReference type="ARBA" id="ARBA00023004"/>
    </source>
</evidence>
<feature type="domain" description="TonB-dependent receptor plug" evidence="13">
    <location>
        <begin position="124"/>
        <end position="244"/>
    </location>
</feature>
<evidence type="ECO:0000313" key="14">
    <source>
        <dbReference type="EMBL" id="CEN32422.1"/>
    </source>
</evidence>
<name>A0A0B7H3B1_9FLAO</name>
<dbReference type="PROSITE" id="PS52016">
    <property type="entry name" value="TONB_DEPENDENT_REC_3"/>
    <property type="match status" value="1"/>
</dbReference>
<evidence type="ECO:0000259" key="13">
    <source>
        <dbReference type="Pfam" id="PF07715"/>
    </source>
</evidence>
<evidence type="ECO:0000256" key="5">
    <source>
        <dbReference type="ARBA" id="ARBA00022692"/>
    </source>
</evidence>
<evidence type="ECO:0000256" key="11">
    <source>
        <dbReference type="PROSITE-ProRule" id="PRU01360"/>
    </source>
</evidence>
<keyword evidence="9 11" id="KW-0472">Membrane</keyword>
<feature type="chain" id="PRO_5002115640" evidence="12">
    <location>
        <begin position="23"/>
        <end position="1037"/>
    </location>
</feature>
<dbReference type="SUPFAM" id="SSF56935">
    <property type="entry name" value="Porins"/>
    <property type="match status" value="1"/>
</dbReference>
<dbReference type="STRING" id="28189.CCYN74_260008"/>
<dbReference type="InterPro" id="IPR039426">
    <property type="entry name" value="TonB-dep_rcpt-like"/>
</dbReference>
<keyword evidence="10 11" id="KW-0998">Cell outer membrane</keyword>
<keyword evidence="2 11" id="KW-0813">Transport</keyword>
<proteinExistence type="inferred from homology"/>
<evidence type="ECO:0000256" key="7">
    <source>
        <dbReference type="ARBA" id="ARBA00023065"/>
    </source>
</evidence>
<dbReference type="InterPro" id="IPR012910">
    <property type="entry name" value="Plug_dom"/>
</dbReference>
<keyword evidence="5 11" id="KW-0812">Transmembrane</keyword>
<dbReference type="Pfam" id="PF07715">
    <property type="entry name" value="Plug"/>
    <property type="match status" value="1"/>
</dbReference>
<comment type="similarity">
    <text evidence="11">Belongs to the TonB-dependent receptor family.</text>
</comment>
<dbReference type="Pfam" id="PF13715">
    <property type="entry name" value="CarbopepD_reg_2"/>
    <property type="match status" value="1"/>
</dbReference>
<keyword evidence="6" id="KW-0408">Iron</keyword>
<dbReference type="Gene3D" id="2.170.130.10">
    <property type="entry name" value="TonB-dependent receptor, plug domain"/>
    <property type="match status" value="1"/>
</dbReference>
<evidence type="ECO:0000256" key="4">
    <source>
        <dbReference type="ARBA" id="ARBA00022496"/>
    </source>
</evidence>
<evidence type="ECO:0000256" key="8">
    <source>
        <dbReference type="ARBA" id="ARBA00023077"/>
    </source>
</evidence>
<reference evidence="15" key="1">
    <citation type="submission" date="2015-01" db="EMBL/GenBank/DDBJ databases">
        <authorList>
            <person name="MANFREDI Pablo"/>
        </authorList>
    </citation>
    <scope>NUCLEOTIDE SEQUENCE [LARGE SCALE GENOMIC DNA]</scope>
    <source>
        <strain evidence="15">Ccyn2B</strain>
    </source>
</reference>
<dbReference type="SUPFAM" id="SSF49464">
    <property type="entry name" value="Carboxypeptidase regulatory domain-like"/>
    <property type="match status" value="1"/>
</dbReference>
<gene>
    <name evidence="14" type="ORF">CCYN2B_100002</name>
</gene>